<evidence type="ECO:0000259" key="3">
    <source>
        <dbReference type="Pfam" id="PF00759"/>
    </source>
</evidence>
<proteinExistence type="predicted"/>
<dbReference type="InterPro" id="IPR012341">
    <property type="entry name" value="6hp_glycosidase-like_sf"/>
</dbReference>
<dbReference type="GO" id="GO:0000272">
    <property type="term" value="P:polysaccharide catabolic process"/>
    <property type="evidence" value="ECO:0007669"/>
    <property type="project" value="UniProtKB-KW"/>
</dbReference>
<organism evidence="4 5">
    <name type="scientific">Pseudobacteroides cellulosolvens ATCC 35603 = DSM 2933</name>
    <dbReference type="NCBI Taxonomy" id="398512"/>
    <lineage>
        <taxon>Bacteria</taxon>
        <taxon>Bacillati</taxon>
        <taxon>Bacillota</taxon>
        <taxon>Clostridia</taxon>
        <taxon>Eubacteriales</taxon>
        <taxon>Oscillospiraceae</taxon>
        <taxon>Pseudobacteroides</taxon>
    </lineage>
</organism>
<keyword evidence="1" id="KW-0119">Carbohydrate metabolism</keyword>
<dbReference type="Gene3D" id="2.60.40.4130">
    <property type="match status" value="1"/>
</dbReference>
<dbReference type="Pfam" id="PF00404">
    <property type="entry name" value="Dockerin_1"/>
    <property type="match status" value="1"/>
</dbReference>
<evidence type="ECO:0000256" key="1">
    <source>
        <dbReference type="ARBA" id="ARBA00023277"/>
    </source>
</evidence>
<accession>A0A0L6JKE0</accession>
<dbReference type="eggNOG" id="COG5297">
    <property type="taxonomic scope" value="Bacteria"/>
</dbReference>
<evidence type="ECO:0000313" key="4">
    <source>
        <dbReference type="EMBL" id="KNY25842.1"/>
    </source>
</evidence>
<dbReference type="Proteomes" id="UP000036923">
    <property type="component" value="Unassembled WGS sequence"/>
</dbReference>
<dbReference type="OrthoDB" id="843723at2"/>
<evidence type="ECO:0000313" key="5">
    <source>
        <dbReference type="Proteomes" id="UP000036923"/>
    </source>
</evidence>
<dbReference type="InterPro" id="IPR001701">
    <property type="entry name" value="Glyco_hydro_9"/>
</dbReference>
<dbReference type="GO" id="GO:0004553">
    <property type="term" value="F:hydrolase activity, hydrolyzing O-glycosyl compounds"/>
    <property type="evidence" value="ECO:0007669"/>
    <property type="project" value="InterPro"/>
</dbReference>
<dbReference type="SUPFAM" id="SSF48208">
    <property type="entry name" value="Six-hairpin glycosidases"/>
    <property type="match status" value="1"/>
</dbReference>
<dbReference type="Pfam" id="PF00759">
    <property type="entry name" value="Glyco_hydro_9"/>
    <property type="match status" value="1"/>
</dbReference>
<dbReference type="CDD" id="cd14254">
    <property type="entry name" value="Dockerin_II"/>
    <property type="match status" value="1"/>
</dbReference>
<keyword evidence="4" id="KW-0378">Hydrolase</keyword>
<dbReference type="PROSITE" id="PS00448">
    <property type="entry name" value="CLOS_CELLULOSOME_RPT"/>
    <property type="match status" value="1"/>
</dbReference>
<dbReference type="AlphaFoldDB" id="A0A0L6JKE0"/>
<dbReference type="EMBL" id="LGTC01000001">
    <property type="protein sequence ID" value="KNY25842.1"/>
    <property type="molecule type" value="Genomic_DNA"/>
</dbReference>
<comment type="caution">
    <text evidence="4">The sequence shown here is derived from an EMBL/GenBank/DDBJ whole genome shotgun (WGS) entry which is preliminary data.</text>
</comment>
<dbReference type="SUPFAM" id="SSF63446">
    <property type="entry name" value="Type I dockerin domain"/>
    <property type="match status" value="1"/>
</dbReference>
<dbReference type="PROSITE" id="PS00018">
    <property type="entry name" value="EF_HAND_1"/>
    <property type="match status" value="1"/>
</dbReference>
<name>A0A0L6JKE0_9FIRM</name>
<keyword evidence="5" id="KW-1185">Reference proteome</keyword>
<dbReference type="InterPro" id="IPR018247">
    <property type="entry name" value="EF_Hand_1_Ca_BS"/>
</dbReference>
<keyword evidence="2" id="KW-0624">Polysaccharide degradation</keyword>
<dbReference type="Gene3D" id="1.50.10.10">
    <property type="match status" value="1"/>
</dbReference>
<dbReference type="InterPro" id="IPR036439">
    <property type="entry name" value="Dockerin_dom_sf"/>
</dbReference>
<dbReference type="STRING" id="398512.Bccel_1102"/>
<gene>
    <name evidence="4" type="ORF">Bccel_1102</name>
</gene>
<sequence length="183" mass="19818">MGRNPLLKVYVSGYGENPMKYPHHRFFCPQADPLYPSVPPGFVASGPNSGTLDPWAYAGSKTGRPAAQTCYVDHVESFMTNSVTISLNAALAWVTYYLDGSDPRPSNTPTNPVTTIPTIPGVVEDINNDGTVNMHDVVIIAKAFGTVPGDKIFDKRCDLTNDNGINMADVMILALKFGFVYSV</sequence>
<dbReference type="InterPro" id="IPR008928">
    <property type="entry name" value="6-hairpin_glycosidase_sf"/>
</dbReference>
<feature type="domain" description="Glycoside hydrolase family 9" evidence="3">
    <location>
        <begin position="1"/>
        <end position="94"/>
    </location>
</feature>
<reference evidence="5" key="1">
    <citation type="submission" date="2015-07" db="EMBL/GenBank/DDBJ databases">
        <title>Near-Complete Genome Sequence of the Cellulolytic Bacterium Bacteroides (Pseudobacteroides) cellulosolvens ATCC 35603.</title>
        <authorList>
            <person name="Dassa B."/>
            <person name="Utturkar S.M."/>
            <person name="Klingeman D.M."/>
            <person name="Hurt R.A."/>
            <person name="Keller M."/>
            <person name="Xu J."/>
            <person name="Reddy Y.H.K."/>
            <person name="Borovok I."/>
            <person name="Grinberg I.R."/>
            <person name="Lamed R."/>
            <person name="Zhivin O."/>
            <person name="Bayer E.A."/>
            <person name="Brown S.D."/>
        </authorList>
    </citation>
    <scope>NUCLEOTIDE SEQUENCE [LARGE SCALE GENOMIC DNA]</scope>
    <source>
        <strain evidence="5">DSM 2933</strain>
    </source>
</reference>
<evidence type="ECO:0000256" key="2">
    <source>
        <dbReference type="ARBA" id="ARBA00023326"/>
    </source>
</evidence>
<dbReference type="RefSeq" id="WP_160317695.1">
    <property type="nucleotide sequence ID" value="NZ_JQKC01000013.1"/>
</dbReference>
<protein>
    <submittedName>
        <fullName evidence="4">Glycoside hydrolase family 9</fullName>
    </submittedName>
</protein>
<dbReference type="InterPro" id="IPR002105">
    <property type="entry name" value="Dockerin_1_rpt"/>
</dbReference>